<gene>
    <name evidence="1" type="ORF">BpHYR1_026593</name>
</gene>
<keyword evidence="2" id="KW-1185">Reference proteome</keyword>
<evidence type="ECO:0000313" key="1">
    <source>
        <dbReference type="EMBL" id="RNA06727.1"/>
    </source>
</evidence>
<dbReference type="AlphaFoldDB" id="A0A3M7Q5N5"/>
<protein>
    <submittedName>
        <fullName evidence="1">Uncharacterized protein</fullName>
    </submittedName>
</protein>
<dbReference type="EMBL" id="REGN01007299">
    <property type="protein sequence ID" value="RNA06727.1"/>
    <property type="molecule type" value="Genomic_DNA"/>
</dbReference>
<accession>A0A3M7Q5N5</accession>
<reference evidence="1 2" key="1">
    <citation type="journal article" date="2018" name="Sci. Rep.">
        <title>Genomic signatures of local adaptation to the degree of environmental predictability in rotifers.</title>
        <authorList>
            <person name="Franch-Gras L."/>
            <person name="Hahn C."/>
            <person name="Garcia-Roger E.M."/>
            <person name="Carmona M.J."/>
            <person name="Serra M."/>
            <person name="Gomez A."/>
        </authorList>
    </citation>
    <scope>NUCLEOTIDE SEQUENCE [LARGE SCALE GENOMIC DNA]</scope>
    <source>
        <strain evidence="1">HYR1</strain>
    </source>
</reference>
<sequence>MQRLNPESERKFICSFLEQQSSRNTYLKTKLLTSMGQKINFYQQKFNQNRNTNFFEISSSSSFDKSLNNLSYKSKHVCSRRVEQIII</sequence>
<proteinExistence type="predicted"/>
<evidence type="ECO:0000313" key="2">
    <source>
        <dbReference type="Proteomes" id="UP000276133"/>
    </source>
</evidence>
<name>A0A3M7Q5N5_BRAPC</name>
<dbReference type="Proteomes" id="UP000276133">
    <property type="component" value="Unassembled WGS sequence"/>
</dbReference>
<comment type="caution">
    <text evidence="1">The sequence shown here is derived from an EMBL/GenBank/DDBJ whole genome shotgun (WGS) entry which is preliminary data.</text>
</comment>
<organism evidence="1 2">
    <name type="scientific">Brachionus plicatilis</name>
    <name type="common">Marine rotifer</name>
    <name type="synonym">Brachionus muelleri</name>
    <dbReference type="NCBI Taxonomy" id="10195"/>
    <lineage>
        <taxon>Eukaryota</taxon>
        <taxon>Metazoa</taxon>
        <taxon>Spiralia</taxon>
        <taxon>Gnathifera</taxon>
        <taxon>Rotifera</taxon>
        <taxon>Eurotatoria</taxon>
        <taxon>Monogononta</taxon>
        <taxon>Pseudotrocha</taxon>
        <taxon>Ploima</taxon>
        <taxon>Brachionidae</taxon>
        <taxon>Brachionus</taxon>
    </lineage>
</organism>